<evidence type="ECO:0000256" key="2">
    <source>
        <dbReference type="ARBA" id="ARBA00023002"/>
    </source>
</evidence>
<organism evidence="4">
    <name type="scientific">hydrothermal vent metagenome</name>
    <dbReference type="NCBI Taxonomy" id="652676"/>
    <lineage>
        <taxon>unclassified sequences</taxon>
        <taxon>metagenomes</taxon>
        <taxon>ecological metagenomes</taxon>
    </lineage>
</organism>
<dbReference type="Pfam" id="PF01315">
    <property type="entry name" value="Ald_Xan_dh_C"/>
    <property type="match status" value="1"/>
</dbReference>
<dbReference type="Gene3D" id="3.90.1170.50">
    <property type="entry name" value="Aldehyde oxidase/xanthine dehydrogenase, a/b hammerhead"/>
    <property type="match status" value="1"/>
</dbReference>
<feature type="non-terminal residue" evidence="4">
    <location>
        <position position="115"/>
    </location>
</feature>
<dbReference type="SMART" id="SM01008">
    <property type="entry name" value="Ald_Xan_dh_C"/>
    <property type="match status" value="1"/>
</dbReference>
<name>A0A3B0S862_9ZZZZ</name>
<dbReference type="EMBL" id="UOEI01000276">
    <property type="protein sequence ID" value="VAW00123.1"/>
    <property type="molecule type" value="Genomic_DNA"/>
</dbReference>
<keyword evidence="1" id="KW-0500">Molybdenum</keyword>
<keyword evidence="2" id="KW-0560">Oxidoreductase</keyword>
<feature type="domain" description="Aldehyde oxidase/xanthine dehydrogenase a/b hammerhead" evidence="3">
    <location>
        <begin position="17"/>
        <end position="115"/>
    </location>
</feature>
<accession>A0A3B0S862</accession>
<protein>
    <recommendedName>
        <fullName evidence="3">Aldehyde oxidase/xanthine dehydrogenase a/b hammerhead domain-containing protein</fullName>
    </recommendedName>
</protein>
<proteinExistence type="predicted"/>
<dbReference type="PANTHER" id="PTHR11908:SF132">
    <property type="entry name" value="ALDEHYDE OXIDASE 1-RELATED"/>
    <property type="match status" value="1"/>
</dbReference>
<dbReference type="GO" id="GO:0005506">
    <property type="term" value="F:iron ion binding"/>
    <property type="evidence" value="ECO:0007669"/>
    <property type="project" value="InterPro"/>
</dbReference>
<dbReference type="InterPro" id="IPR036856">
    <property type="entry name" value="Ald_Oxase/Xan_DH_a/b_sf"/>
</dbReference>
<dbReference type="InterPro" id="IPR016208">
    <property type="entry name" value="Ald_Oxase/xanthine_DH-like"/>
</dbReference>
<reference evidence="4" key="1">
    <citation type="submission" date="2018-06" db="EMBL/GenBank/DDBJ databases">
        <authorList>
            <person name="Zhirakovskaya E."/>
        </authorList>
    </citation>
    <scope>NUCLEOTIDE SEQUENCE</scope>
</reference>
<dbReference type="GO" id="GO:0016491">
    <property type="term" value="F:oxidoreductase activity"/>
    <property type="evidence" value="ECO:0007669"/>
    <property type="project" value="UniProtKB-KW"/>
</dbReference>
<evidence type="ECO:0000256" key="1">
    <source>
        <dbReference type="ARBA" id="ARBA00022505"/>
    </source>
</evidence>
<evidence type="ECO:0000259" key="3">
    <source>
        <dbReference type="SMART" id="SM01008"/>
    </source>
</evidence>
<dbReference type="SUPFAM" id="SSF54665">
    <property type="entry name" value="CO dehydrogenase molybdoprotein N-domain-like"/>
    <property type="match status" value="1"/>
</dbReference>
<dbReference type="PANTHER" id="PTHR11908">
    <property type="entry name" value="XANTHINE DEHYDROGENASE"/>
    <property type="match status" value="1"/>
</dbReference>
<sequence length="115" mass="12323">MTIGRTVIKEDAVAKVTGSARYPGDIILQDSLVVKVVFSNEPHARMLSMDTSATLDVDGVVEVVTAADIPMNEYGLTMFDQPVLIGVDGTGRSDVPTDVSRWEADQVAIVIAETE</sequence>
<evidence type="ECO:0000313" key="4">
    <source>
        <dbReference type="EMBL" id="VAW00123.1"/>
    </source>
</evidence>
<gene>
    <name evidence="4" type="ORF">MNBD_ACTINO01-130</name>
</gene>
<dbReference type="AlphaFoldDB" id="A0A3B0S862"/>
<dbReference type="InterPro" id="IPR000674">
    <property type="entry name" value="Ald_Oxase/Xan_DH_a/b"/>
</dbReference>